<name>A0ABR4NZ44_9SACH</name>
<evidence type="ECO:0000313" key="9">
    <source>
        <dbReference type="EMBL" id="KAL3234448.1"/>
    </source>
</evidence>
<keyword evidence="3" id="KW-0812">Transmembrane</keyword>
<comment type="caution">
    <text evidence="9">The sequence shown here is derived from an EMBL/GenBank/DDBJ whole genome shotgun (WGS) entry which is preliminary data.</text>
</comment>
<dbReference type="EMBL" id="JBEVYD010000003">
    <property type="protein sequence ID" value="KAL3234448.1"/>
    <property type="molecule type" value="Genomic_DNA"/>
</dbReference>
<evidence type="ECO:0000313" key="10">
    <source>
        <dbReference type="Proteomes" id="UP001623330"/>
    </source>
</evidence>
<keyword evidence="7" id="KW-0472">Membrane</keyword>
<comment type="subcellular location">
    <subcellularLocation>
        <location evidence="2">Membrane</location>
    </subcellularLocation>
    <subcellularLocation>
        <location evidence="1">Mitochondrion</location>
    </subcellularLocation>
</comment>
<dbReference type="Pfam" id="PF07798">
    <property type="entry name" value="CCDC90-like"/>
    <property type="match status" value="1"/>
</dbReference>
<keyword evidence="6" id="KW-0496">Mitochondrion</keyword>
<evidence type="ECO:0000256" key="8">
    <source>
        <dbReference type="SAM" id="MobiDB-lite"/>
    </source>
</evidence>
<evidence type="ECO:0000256" key="3">
    <source>
        <dbReference type="ARBA" id="ARBA00022692"/>
    </source>
</evidence>
<keyword evidence="10" id="KW-1185">Reference proteome</keyword>
<evidence type="ECO:0000256" key="5">
    <source>
        <dbReference type="ARBA" id="ARBA00023054"/>
    </source>
</evidence>
<dbReference type="PANTHER" id="PTHR14360">
    <property type="entry name" value="PROTEIN FMP32, MITOCHONDRIAL"/>
    <property type="match status" value="1"/>
</dbReference>
<evidence type="ECO:0000256" key="4">
    <source>
        <dbReference type="ARBA" id="ARBA00022989"/>
    </source>
</evidence>
<dbReference type="InterPro" id="IPR024461">
    <property type="entry name" value="CCDC90-like"/>
</dbReference>
<feature type="region of interest" description="Disordered" evidence="8">
    <location>
        <begin position="266"/>
        <end position="287"/>
    </location>
</feature>
<gene>
    <name evidence="9" type="ORF">RNJ44_03210</name>
</gene>
<keyword evidence="5" id="KW-0175">Coiled coil</keyword>
<dbReference type="Proteomes" id="UP001623330">
    <property type="component" value="Unassembled WGS sequence"/>
</dbReference>
<reference evidence="9 10" key="1">
    <citation type="submission" date="2024-05" db="EMBL/GenBank/DDBJ databases">
        <title>Long read based assembly of the Candida bracarensis genome reveals expanded adhesin content.</title>
        <authorList>
            <person name="Marcet-Houben M."/>
            <person name="Ksiezopolska E."/>
            <person name="Gabaldon T."/>
        </authorList>
    </citation>
    <scope>NUCLEOTIDE SEQUENCE [LARGE SCALE GENOMIC DNA]</scope>
    <source>
        <strain evidence="9 10">CBM6</strain>
    </source>
</reference>
<organism evidence="9 10">
    <name type="scientific">Nakaseomyces bracarensis</name>
    <dbReference type="NCBI Taxonomy" id="273131"/>
    <lineage>
        <taxon>Eukaryota</taxon>
        <taxon>Fungi</taxon>
        <taxon>Dikarya</taxon>
        <taxon>Ascomycota</taxon>
        <taxon>Saccharomycotina</taxon>
        <taxon>Saccharomycetes</taxon>
        <taxon>Saccharomycetales</taxon>
        <taxon>Saccharomycetaceae</taxon>
        <taxon>Nakaseomyces</taxon>
    </lineage>
</organism>
<proteinExistence type="predicted"/>
<dbReference type="PANTHER" id="PTHR14360:SF12">
    <property type="entry name" value="MOZ PROTEIN REPRESENTS A CHROMATIN-ASSOCIATED ACETYLTRANSFERASE"/>
    <property type="match status" value="1"/>
</dbReference>
<feature type="compositionally biased region" description="Basic and acidic residues" evidence="8">
    <location>
        <begin position="268"/>
        <end position="279"/>
    </location>
</feature>
<keyword evidence="4" id="KW-1133">Transmembrane helix</keyword>
<evidence type="ECO:0000256" key="7">
    <source>
        <dbReference type="ARBA" id="ARBA00023136"/>
    </source>
</evidence>
<evidence type="ECO:0000256" key="2">
    <source>
        <dbReference type="ARBA" id="ARBA00004370"/>
    </source>
</evidence>
<accession>A0ABR4NZ44</accession>
<evidence type="ECO:0000256" key="1">
    <source>
        <dbReference type="ARBA" id="ARBA00004173"/>
    </source>
</evidence>
<protein>
    <submittedName>
        <fullName evidence="9">Uncharacterized protein</fullName>
    </submittedName>
</protein>
<sequence>MVSPAMRSLIGRPFARLRTWRYLPTRFSSTASLNLNSSSAAKLESKLESKGSKTEDDDTPLDFIYKLPEQLISQGNGLTPTTASRQINTLDYYKKLKYEGGFNKNQTNAVIDMLLELINDEFYNTYNTKFLRDMELNKQSHLFNSAETELKYAIQNSRETQLNSKHIELMLLQRDLASLHDEISGMIINSINKDSKMDFNNHKLENTLMLKEVNLALSDCKNKIITNLIGQLRSDVENLRWQTTRSGLVAILLLVLMVMGTVSLTKGKTSDERPNKEEEIMPEEYIE</sequence>
<evidence type="ECO:0000256" key="6">
    <source>
        <dbReference type="ARBA" id="ARBA00023128"/>
    </source>
</evidence>